<feature type="transmembrane region" description="Helical" evidence="1">
    <location>
        <begin position="20"/>
        <end position="41"/>
    </location>
</feature>
<feature type="domain" description="Solute-binding protein family 3/N-terminal" evidence="2">
    <location>
        <begin position="47"/>
        <end position="270"/>
    </location>
</feature>
<name>A0ABY1NE69_9HYPH</name>
<dbReference type="SUPFAM" id="SSF53850">
    <property type="entry name" value="Periplasmic binding protein-like II"/>
    <property type="match status" value="1"/>
</dbReference>
<dbReference type="SMART" id="SM00062">
    <property type="entry name" value="PBPb"/>
    <property type="match status" value="1"/>
</dbReference>
<evidence type="ECO:0000313" key="3">
    <source>
        <dbReference type="EMBL" id="SMP07090.1"/>
    </source>
</evidence>
<evidence type="ECO:0000256" key="1">
    <source>
        <dbReference type="SAM" id="Phobius"/>
    </source>
</evidence>
<protein>
    <submittedName>
        <fullName evidence="3">Amino acid ABC transporter substrate-binding protein, PAAT family</fullName>
    </submittedName>
</protein>
<dbReference type="Pfam" id="PF00497">
    <property type="entry name" value="SBP_bac_3"/>
    <property type="match status" value="1"/>
</dbReference>
<gene>
    <name evidence="3" type="ORF">SAMN06265374_0832</name>
</gene>
<organism evidence="3 4">
    <name type="scientific">Roseibium denhamense</name>
    <dbReference type="NCBI Taxonomy" id="76305"/>
    <lineage>
        <taxon>Bacteria</taxon>
        <taxon>Pseudomonadati</taxon>
        <taxon>Pseudomonadota</taxon>
        <taxon>Alphaproteobacteria</taxon>
        <taxon>Hyphomicrobiales</taxon>
        <taxon>Stappiaceae</taxon>
        <taxon>Roseibium</taxon>
    </lineage>
</organism>
<evidence type="ECO:0000313" key="4">
    <source>
        <dbReference type="Proteomes" id="UP001157914"/>
    </source>
</evidence>
<dbReference type="Proteomes" id="UP001157914">
    <property type="component" value="Unassembled WGS sequence"/>
</dbReference>
<proteinExistence type="predicted"/>
<dbReference type="PANTHER" id="PTHR38834">
    <property type="entry name" value="PERIPLASMIC SUBSTRATE BINDING PROTEIN FAMILY 3"/>
    <property type="match status" value="1"/>
</dbReference>
<sequence>MALAGVSPHAAETTDRLRWFAQAAATVFATLALAAQIVLTLPAHAAEMRLITSPWPPSNFLDDNGNPTGLSVEVVEALKTRVGVTTPIEVLPWARGYLAAQSDPNVMLFTAGRTDERLEMGFQFIAPIVMWNHVLLGKTGQPIAAKTLDEVRDQGLTVAGVRGSWQIELVKAAGIEVVETEDQDTCARMLMANRVDLWITSHLQGTVVLQDNGFKAEDVVPWTTIRKSPSYLMVSKGTDPELIDAWRKAYEELLLTDFFDQVAKKWSGTLGMPLGFEPGTGFYAVSIVEPDPGS</sequence>
<accession>A0ABY1NE69</accession>
<dbReference type="Gene3D" id="3.40.190.10">
    <property type="entry name" value="Periplasmic binding protein-like II"/>
    <property type="match status" value="2"/>
</dbReference>
<comment type="caution">
    <text evidence="3">The sequence shown here is derived from an EMBL/GenBank/DDBJ whole genome shotgun (WGS) entry which is preliminary data.</text>
</comment>
<dbReference type="RefSeq" id="WP_155189434.1">
    <property type="nucleotide sequence ID" value="NZ_BAAAEA010000001.1"/>
</dbReference>
<keyword evidence="4" id="KW-1185">Reference proteome</keyword>
<dbReference type="InterPro" id="IPR001638">
    <property type="entry name" value="Solute-binding_3/MltF_N"/>
</dbReference>
<keyword evidence="1" id="KW-0472">Membrane</keyword>
<reference evidence="3 4" key="1">
    <citation type="submission" date="2017-05" db="EMBL/GenBank/DDBJ databases">
        <authorList>
            <person name="Varghese N."/>
            <person name="Submissions S."/>
        </authorList>
    </citation>
    <scope>NUCLEOTIDE SEQUENCE [LARGE SCALE GENOMIC DNA]</scope>
    <source>
        <strain evidence="3 4">DSM 15949</strain>
    </source>
</reference>
<evidence type="ECO:0000259" key="2">
    <source>
        <dbReference type="SMART" id="SM00062"/>
    </source>
</evidence>
<keyword evidence="1" id="KW-0812">Transmembrane</keyword>
<dbReference type="PANTHER" id="PTHR38834:SF3">
    <property type="entry name" value="SOLUTE-BINDING PROTEIN FAMILY 3_N-TERMINAL DOMAIN-CONTAINING PROTEIN"/>
    <property type="match status" value="1"/>
</dbReference>
<dbReference type="EMBL" id="FXTT01000001">
    <property type="protein sequence ID" value="SMP07090.1"/>
    <property type="molecule type" value="Genomic_DNA"/>
</dbReference>
<keyword evidence="1" id="KW-1133">Transmembrane helix</keyword>